<feature type="region of interest" description="Disordered" evidence="1">
    <location>
        <begin position="1"/>
        <end position="103"/>
    </location>
</feature>
<name>A0A9P3GRY2_9APHY</name>
<organism evidence="2 3">
    <name type="scientific">Phanerochaete sordida</name>
    <dbReference type="NCBI Taxonomy" id="48140"/>
    <lineage>
        <taxon>Eukaryota</taxon>
        <taxon>Fungi</taxon>
        <taxon>Dikarya</taxon>
        <taxon>Basidiomycota</taxon>
        <taxon>Agaricomycotina</taxon>
        <taxon>Agaricomycetes</taxon>
        <taxon>Polyporales</taxon>
        <taxon>Phanerochaetaceae</taxon>
        <taxon>Phanerochaete</taxon>
    </lineage>
</organism>
<dbReference type="Proteomes" id="UP000703269">
    <property type="component" value="Unassembled WGS sequence"/>
</dbReference>
<feature type="compositionally biased region" description="Acidic residues" evidence="1">
    <location>
        <begin position="60"/>
        <end position="71"/>
    </location>
</feature>
<feature type="compositionally biased region" description="Basic and acidic residues" evidence="1">
    <location>
        <begin position="224"/>
        <end position="238"/>
    </location>
</feature>
<dbReference type="OrthoDB" id="3063862at2759"/>
<feature type="region of interest" description="Disordered" evidence="1">
    <location>
        <begin position="194"/>
        <end position="254"/>
    </location>
</feature>
<accession>A0A9P3GRY2</accession>
<reference evidence="2 3" key="1">
    <citation type="submission" date="2021-08" db="EMBL/GenBank/DDBJ databases">
        <title>Draft Genome Sequence of Phanerochaete sordida strain YK-624.</title>
        <authorList>
            <person name="Mori T."/>
            <person name="Dohra H."/>
            <person name="Suzuki T."/>
            <person name="Kawagishi H."/>
            <person name="Hirai H."/>
        </authorList>
    </citation>
    <scope>NUCLEOTIDE SEQUENCE [LARGE SCALE GENOMIC DNA]</scope>
    <source>
        <strain evidence="2 3">YK-624</strain>
    </source>
</reference>
<dbReference type="AlphaFoldDB" id="A0A9P3GRY2"/>
<keyword evidence="3" id="KW-1185">Reference proteome</keyword>
<evidence type="ECO:0000313" key="3">
    <source>
        <dbReference type="Proteomes" id="UP000703269"/>
    </source>
</evidence>
<dbReference type="EMBL" id="BPQB01000151">
    <property type="protein sequence ID" value="GJF00403.1"/>
    <property type="molecule type" value="Genomic_DNA"/>
</dbReference>
<protein>
    <submittedName>
        <fullName evidence="2">Uncharacterized protein</fullName>
    </submittedName>
</protein>
<gene>
    <name evidence="2" type="ORF">PsYK624_166910</name>
</gene>
<feature type="compositionally biased region" description="Acidic residues" evidence="1">
    <location>
        <begin position="78"/>
        <end position="89"/>
    </location>
</feature>
<feature type="compositionally biased region" description="Low complexity" evidence="1">
    <location>
        <begin position="374"/>
        <end position="385"/>
    </location>
</feature>
<comment type="caution">
    <text evidence="2">The sequence shown here is derived from an EMBL/GenBank/DDBJ whole genome shotgun (WGS) entry which is preliminary data.</text>
</comment>
<proteinExistence type="predicted"/>
<feature type="compositionally biased region" description="Polar residues" evidence="1">
    <location>
        <begin position="1"/>
        <end position="34"/>
    </location>
</feature>
<evidence type="ECO:0000313" key="2">
    <source>
        <dbReference type="EMBL" id="GJF00403.1"/>
    </source>
</evidence>
<feature type="compositionally biased region" description="Basic and acidic residues" evidence="1">
    <location>
        <begin position="245"/>
        <end position="254"/>
    </location>
</feature>
<feature type="compositionally biased region" description="Basic and acidic residues" evidence="1">
    <location>
        <begin position="94"/>
        <end position="103"/>
    </location>
</feature>
<sequence length="443" mass="48246">MPPGSKQTSQRPKPSNNTTTGHDAGRSSSLSDVTVTPPPADDSQIWLRNLGPPQGHVPSDDEEDDKEDFGEEAQGQGDLEELEDQEEGENGSNKGREVNSDAYKKKKKLPPAAYNSFFKILDTASLGDFRSRISDEIDQALHLEKIVFSRFTIIYTVPRISTQPLNITMPDEASYAEMVRRACRAKDPTANLVITEKQPVVQPMQPPAAEETTDNVSNKGKKRAAPDETHGSGDEARPQKKAKKNKPDIDPETKALNDEMIKLREKWCCEDAKCSSDHCYVLPEGEHLALGHPHMKTWTAAILKGPEFATADSPPHAKLFDAVHTTSKLSPVLQRRAQERNASSTPIININISPELLAGTQQKPAASPVPTDTSHSAPSGSAAAAAPSLVAQETMLIPSTCSPSPDMETEAFCTQFKLNEDICKLLTNEGFIGTHLLRVGRSA</sequence>
<evidence type="ECO:0000256" key="1">
    <source>
        <dbReference type="SAM" id="MobiDB-lite"/>
    </source>
</evidence>
<feature type="region of interest" description="Disordered" evidence="1">
    <location>
        <begin position="359"/>
        <end position="385"/>
    </location>
</feature>